<keyword evidence="7" id="KW-1185">Reference proteome</keyword>
<name>A0AAE0AIE8_9ROSI</name>
<accession>A0AAE0AIE8</accession>
<feature type="compositionally biased region" description="Basic and acidic residues" evidence="4">
    <location>
        <begin position="49"/>
        <end position="62"/>
    </location>
</feature>
<evidence type="ECO:0000259" key="5">
    <source>
        <dbReference type="PROSITE" id="PS51292"/>
    </source>
</evidence>
<dbReference type="SMART" id="SM00744">
    <property type="entry name" value="RINGv"/>
    <property type="match status" value="1"/>
</dbReference>
<protein>
    <recommendedName>
        <fullName evidence="5">RING-CH-type domain-containing protein</fullName>
    </recommendedName>
</protein>
<evidence type="ECO:0000256" key="2">
    <source>
        <dbReference type="ARBA" id="ARBA00022771"/>
    </source>
</evidence>
<evidence type="ECO:0000256" key="4">
    <source>
        <dbReference type="SAM" id="MobiDB-lite"/>
    </source>
</evidence>
<dbReference type="PANTHER" id="PTHR46214">
    <property type="entry name" value="ZINC FINGER, RING-CH-TYPE"/>
    <property type="match status" value="1"/>
</dbReference>
<dbReference type="PANTHER" id="PTHR46214:SF16">
    <property type="entry name" value="OS10G0481450 PROTEIN"/>
    <property type="match status" value="1"/>
</dbReference>
<keyword evidence="3" id="KW-0862">Zinc</keyword>
<evidence type="ECO:0000256" key="1">
    <source>
        <dbReference type="ARBA" id="ARBA00022723"/>
    </source>
</evidence>
<evidence type="ECO:0000313" key="6">
    <source>
        <dbReference type="EMBL" id="KAK3218666.1"/>
    </source>
</evidence>
<reference evidence="6" key="1">
    <citation type="journal article" date="2023" name="Plant J.">
        <title>Genome sequences and population genomics provide insights into the demographic history, inbreeding, and mutation load of two 'living fossil' tree species of Dipteronia.</title>
        <authorList>
            <person name="Feng Y."/>
            <person name="Comes H.P."/>
            <person name="Chen J."/>
            <person name="Zhu S."/>
            <person name="Lu R."/>
            <person name="Zhang X."/>
            <person name="Li P."/>
            <person name="Qiu J."/>
            <person name="Olsen K.M."/>
            <person name="Qiu Y."/>
        </authorList>
    </citation>
    <scope>NUCLEOTIDE SEQUENCE</scope>
    <source>
        <strain evidence="6">NBL</strain>
    </source>
</reference>
<gene>
    <name evidence="6" type="ORF">Dsin_012636</name>
</gene>
<dbReference type="SUPFAM" id="SSF57850">
    <property type="entry name" value="RING/U-box"/>
    <property type="match status" value="1"/>
</dbReference>
<dbReference type="InterPro" id="IPR011016">
    <property type="entry name" value="Znf_RING-CH"/>
</dbReference>
<evidence type="ECO:0000313" key="7">
    <source>
        <dbReference type="Proteomes" id="UP001281410"/>
    </source>
</evidence>
<proteinExistence type="predicted"/>
<dbReference type="EMBL" id="JANJYJ010000004">
    <property type="protein sequence ID" value="KAK3218666.1"/>
    <property type="molecule type" value="Genomic_DNA"/>
</dbReference>
<dbReference type="AlphaFoldDB" id="A0AAE0AIE8"/>
<sequence length="129" mass="14469">MRARMGVTVVSKTWKSRGRVRRVYRVVGSYDEANQTLSTIVISNGETPEPNRTDNNDSKDELPPGMSPKKGCLSRSPSSHAQCRVCQQDKEEVLIDLGCQCRGGHAKAHRSCIDTWFRTRGSNRCEICQ</sequence>
<feature type="region of interest" description="Disordered" evidence="4">
    <location>
        <begin position="39"/>
        <end position="77"/>
    </location>
</feature>
<organism evidence="6 7">
    <name type="scientific">Dipteronia sinensis</name>
    <dbReference type="NCBI Taxonomy" id="43782"/>
    <lineage>
        <taxon>Eukaryota</taxon>
        <taxon>Viridiplantae</taxon>
        <taxon>Streptophyta</taxon>
        <taxon>Embryophyta</taxon>
        <taxon>Tracheophyta</taxon>
        <taxon>Spermatophyta</taxon>
        <taxon>Magnoliopsida</taxon>
        <taxon>eudicotyledons</taxon>
        <taxon>Gunneridae</taxon>
        <taxon>Pentapetalae</taxon>
        <taxon>rosids</taxon>
        <taxon>malvids</taxon>
        <taxon>Sapindales</taxon>
        <taxon>Sapindaceae</taxon>
        <taxon>Hippocastanoideae</taxon>
        <taxon>Acereae</taxon>
        <taxon>Dipteronia</taxon>
    </lineage>
</organism>
<keyword evidence="1" id="KW-0479">Metal-binding</keyword>
<dbReference type="Gene3D" id="3.30.40.10">
    <property type="entry name" value="Zinc/RING finger domain, C3HC4 (zinc finger)"/>
    <property type="match status" value="1"/>
</dbReference>
<comment type="caution">
    <text evidence="6">The sequence shown here is derived from an EMBL/GenBank/DDBJ whole genome shotgun (WGS) entry which is preliminary data.</text>
</comment>
<dbReference type="Proteomes" id="UP001281410">
    <property type="component" value="Unassembled WGS sequence"/>
</dbReference>
<keyword evidence="2" id="KW-0863">Zinc-finger</keyword>
<feature type="domain" description="RING-CH-type" evidence="5">
    <location>
        <begin position="75"/>
        <end position="129"/>
    </location>
</feature>
<evidence type="ECO:0000256" key="3">
    <source>
        <dbReference type="ARBA" id="ARBA00022833"/>
    </source>
</evidence>
<dbReference type="InterPro" id="IPR013083">
    <property type="entry name" value="Znf_RING/FYVE/PHD"/>
</dbReference>
<dbReference type="GO" id="GO:0008270">
    <property type="term" value="F:zinc ion binding"/>
    <property type="evidence" value="ECO:0007669"/>
    <property type="project" value="UniProtKB-KW"/>
</dbReference>
<dbReference type="Pfam" id="PF12906">
    <property type="entry name" value="RINGv"/>
    <property type="match status" value="1"/>
</dbReference>
<dbReference type="PROSITE" id="PS51292">
    <property type="entry name" value="ZF_RING_CH"/>
    <property type="match status" value="1"/>
</dbReference>